<dbReference type="SUPFAM" id="SSF55874">
    <property type="entry name" value="ATPase domain of HSP90 chaperone/DNA topoisomerase II/histidine kinase"/>
    <property type="match status" value="1"/>
</dbReference>
<dbReference type="EMBL" id="CP129970">
    <property type="protein sequence ID" value="WMN07739.1"/>
    <property type="molecule type" value="Genomic_DNA"/>
</dbReference>
<dbReference type="PROSITE" id="PS50110">
    <property type="entry name" value="RESPONSE_REGULATORY"/>
    <property type="match status" value="1"/>
</dbReference>
<keyword evidence="6" id="KW-1185">Reference proteome</keyword>
<evidence type="ECO:0000259" key="3">
    <source>
        <dbReference type="PROSITE" id="PS50109"/>
    </source>
</evidence>
<feature type="modified residue" description="4-aspartylphosphate" evidence="2">
    <location>
        <position position="53"/>
    </location>
</feature>
<feature type="domain" description="Histidine kinase" evidence="3">
    <location>
        <begin position="158"/>
        <end position="367"/>
    </location>
</feature>
<accession>A0AA51N872</accession>
<dbReference type="InterPro" id="IPR003594">
    <property type="entry name" value="HATPase_dom"/>
</dbReference>
<sequence length="381" mass="43949">MNHQILIVDDLKGIYRKIQSVLEPRGCEITYCETGESGIEAAQNHLYDLIILDIHLPNMNGIEVCKTLKKLPNYQHRPVLLLTSDTRKLELGLMAGASDYILKPFNELEMIARVFTQINLSKEKLKSISEKQSLQNDLQKQEFKLKEVQNDLHQYFYQTAHKLRSPLSSMEGLIQLLQYEKPDICQHEYMKMLKKTIDKMSYVNHQISKIGEIKSSVIKPKKFKLHSFISKILKTHFFQHSIKTNISHDILLETDTTIFQNGLKPIIENAIYYTCLKKEVQSIIIEINLVQKNDSYYLMIRDNGPGIYKEELDKISSIFHVGTDKSQGNGLGLFISKIALNKIGMELHFESKLDQFTEVQIDLTRAIDKSLGSELKYQIIA</sequence>
<evidence type="ECO:0000256" key="1">
    <source>
        <dbReference type="ARBA" id="ARBA00022553"/>
    </source>
</evidence>
<dbReference type="PANTHER" id="PTHR43547">
    <property type="entry name" value="TWO-COMPONENT HISTIDINE KINASE"/>
    <property type="match status" value="1"/>
</dbReference>
<evidence type="ECO:0000313" key="6">
    <source>
        <dbReference type="Proteomes" id="UP001244443"/>
    </source>
</evidence>
<protein>
    <submittedName>
        <fullName evidence="5">Response regulator</fullName>
    </submittedName>
</protein>
<dbReference type="InterPro" id="IPR036890">
    <property type="entry name" value="HATPase_C_sf"/>
</dbReference>
<evidence type="ECO:0000313" key="5">
    <source>
        <dbReference type="EMBL" id="WMN07739.1"/>
    </source>
</evidence>
<evidence type="ECO:0000259" key="4">
    <source>
        <dbReference type="PROSITE" id="PS50110"/>
    </source>
</evidence>
<dbReference type="RefSeq" id="WP_308357961.1">
    <property type="nucleotide sequence ID" value="NZ_CP129970.2"/>
</dbReference>
<dbReference type="InterPro" id="IPR011006">
    <property type="entry name" value="CheY-like_superfamily"/>
</dbReference>
<evidence type="ECO:0000256" key="2">
    <source>
        <dbReference type="PROSITE-ProRule" id="PRU00169"/>
    </source>
</evidence>
<dbReference type="InterPro" id="IPR036097">
    <property type="entry name" value="HisK_dim/P_sf"/>
</dbReference>
<dbReference type="InterPro" id="IPR001789">
    <property type="entry name" value="Sig_transdc_resp-reg_receiver"/>
</dbReference>
<dbReference type="PROSITE" id="PS50109">
    <property type="entry name" value="HIS_KIN"/>
    <property type="match status" value="1"/>
</dbReference>
<dbReference type="Gene3D" id="1.10.287.130">
    <property type="match status" value="1"/>
</dbReference>
<feature type="domain" description="Response regulatory" evidence="4">
    <location>
        <begin position="4"/>
        <end position="118"/>
    </location>
</feature>
<dbReference type="Gene3D" id="3.30.565.10">
    <property type="entry name" value="Histidine kinase-like ATPase, C-terminal domain"/>
    <property type="match status" value="1"/>
</dbReference>
<dbReference type="Gene3D" id="3.40.50.2300">
    <property type="match status" value="1"/>
</dbReference>
<dbReference type="InterPro" id="IPR005467">
    <property type="entry name" value="His_kinase_dom"/>
</dbReference>
<dbReference type="PANTHER" id="PTHR43547:SF2">
    <property type="entry name" value="HYBRID SIGNAL TRANSDUCTION HISTIDINE KINASE C"/>
    <property type="match status" value="1"/>
</dbReference>
<dbReference type="Pfam" id="PF02518">
    <property type="entry name" value="HATPase_c"/>
    <property type="match status" value="1"/>
</dbReference>
<dbReference type="SUPFAM" id="SSF52172">
    <property type="entry name" value="CheY-like"/>
    <property type="match status" value="1"/>
</dbReference>
<dbReference type="SUPFAM" id="SSF47384">
    <property type="entry name" value="Homodimeric domain of signal transducing histidine kinase"/>
    <property type="match status" value="1"/>
</dbReference>
<keyword evidence="1 2" id="KW-0597">Phosphoprotein</keyword>
<gene>
    <name evidence="5" type="ORF">QYS48_29730</name>
</gene>
<dbReference type="Pfam" id="PF00072">
    <property type="entry name" value="Response_reg"/>
    <property type="match status" value="1"/>
</dbReference>
<dbReference type="SMART" id="SM00448">
    <property type="entry name" value="REC"/>
    <property type="match status" value="1"/>
</dbReference>
<reference evidence="5" key="1">
    <citation type="submission" date="2023-08" db="EMBL/GenBank/DDBJ databases">
        <title>Comparative genomics and taxonomic characterization of three novel marine species of genus Marivirga.</title>
        <authorList>
            <person name="Muhammad N."/>
            <person name="Kim S.-G."/>
        </authorList>
    </citation>
    <scope>NUCLEOTIDE SEQUENCE [LARGE SCALE GENOMIC DNA]</scope>
    <source>
        <strain evidence="5">ABR2-2</strain>
    </source>
</reference>
<dbReference type="Proteomes" id="UP001244443">
    <property type="component" value="Chromosome"/>
</dbReference>
<dbReference type="CDD" id="cd17574">
    <property type="entry name" value="REC_OmpR"/>
    <property type="match status" value="1"/>
</dbReference>
<name>A0AA51N872_9BACT</name>
<dbReference type="AlphaFoldDB" id="A0AA51N872"/>
<proteinExistence type="predicted"/>
<organism evidence="5 6">
    <name type="scientific">Marivirga arenosa</name>
    <dbReference type="NCBI Taxonomy" id="3059076"/>
    <lineage>
        <taxon>Bacteria</taxon>
        <taxon>Pseudomonadati</taxon>
        <taxon>Bacteroidota</taxon>
        <taxon>Cytophagia</taxon>
        <taxon>Cytophagales</taxon>
        <taxon>Marivirgaceae</taxon>
        <taxon>Marivirga</taxon>
    </lineage>
</organism>
<dbReference type="GO" id="GO:0000155">
    <property type="term" value="F:phosphorelay sensor kinase activity"/>
    <property type="evidence" value="ECO:0007669"/>
    <property type="project" value="InterPro"/>
</dbReference>
<dbReference type="SMART" id="SM00387">
    <property type="entry name" value="HATPase_c"/>
    <property type="match status" value="1"/>
</dbReference>